<dbReference type="EMBL" id="MT145199">
    <property type="protein sequence ID" value="QJI05415.1"/>
    <property type="molecule type" value="Genomic_DNA"/>
</dbReference>
<protein>
    <submittedName>
        <fullName evidence="2">Putative competence protein CoiA-like family protein</fullName>
    </submittedName>
</protein>
<sequence>MLYALCNDERHKASPGTKGDCPWCSGGMIPKCGDVMIWHWAHKTNPCDTKEETEWHLEWKSRFLEDWAEVKVEHENKYKIADVKTDYQRVIEFQHSPISYEDARSREECYGYMAWVLNVSQAYQDERIWRNGGDTLIWERPKRNWTYFKKPVFLDFGDGNMFEVESFVKTIDSDDVPILEIEGRIWDKDDFIADLIAGPKELVHGCNYKNRSRLVHYRACQWHRNEHDEECRGCGHWKYPHYQGSQLLKQIEEG</sequence>
<evidence type="ECO:0000313" key="2">
    <source>
        <dbReference type="EMBL" id="QJI05415.1"/>
    </source>
</evidence>
<name>A0A6M3Y563_9ZZZZ</name>
<accession>A0A6M3Y563</accession>
<dbReference type="Pfam" id="PF25164">
    <property type="entry name" value="CoiA_N"/>
    <property type="match status" value="1"/>
</dbReference>
<evidence type="ECO:0000259" key="1">
    <source>
        <dbReference type="Pfam" id="PF25164"/>
    </source>
</evidence>
<gene>
    <name evidence="2" type="ORF">MM415B03542_0002</name>
</gene>
<dbReference type="InterPro" id="IPR057253">
    <property type="entry name" value="CoiA-like_N"/>
</dbReference>
<dbReference type="AlphaFoldDB" id="A0A6M3Y563"/>
<feature type="domain" description="Competence protein CoiA-like N-terminal" evidence="1">
    <location>
        <begin position="21"/>
        <end position="47"/>
    </location>
</feature>
<reference evidence="2" key="1">
    <citation type="submission" date="2020-03" db="EMBL/GenBank/DDBJ databases">
        <title>The deep terrestrial virosphere.</title>
        <authorList>
            <person name="Holmfeldt K."/>
            <person name="Nilsson E."/>
            <person name="Simone D."/>
            <person name="Lopez-Fernandez M."/>
            <person name="Wu X."/>
            <person name="de Brujin I."/>
            <person name="Lundin D."/>
            <person name="Andersson A."/>
            <person name="Bertilsson S."/>
            <person name="Dopson M."/>
        </authorList>
    </citation>
    <scope>NUCLEOTIDE SEQUENCE</scope>
    <source>
        <strain evidence="2">MM415B03542</strain>
    </source>
</reference>
<organism evidence="2">
    <name type="scientific">viral metagenome</name>
    <dbReference type="NCBI Taxonomy" id="1070528"/>
    <lineage>
        <taxon>unclassified sequences</taxon>
        <taxon>metagenomes</taxon>
        <taxon>organismal metagenomes</taxon>
    </lineage>
</organism>
<proteinExistence type="predicted"/>